<evidence type="ECO:0000313" key="1">
    <source>
        <dbReference type="EMBL" id="ELQ75597.1"/>
    </source>
</evidence>
<dbReference type="VEuPathDB" id="MicrosporidiaDB:THOM_1460"/>
<dbReference type="EMBL" id="JH993941">
    <property type="protein sequence ID" value="ELQ75597.1"/>
    <property type="molecule type" value="Genomic_DNA"/>
</dbReference>
<keyword evidence="2" id="KW-1185">Reference proteome</keyword>
<dbReference type="HOGENOM" id="CLU_2943459_0_0_1"/>
<gene>
    <name evidence="1" type="ORF">THOM_1460</name>
</gene>
<evidence type="ECO:0000313" key="2">
    <source>
        <dbReference type="Proteomes" id="UP000011185"/>
    </source>
</evidence>
<proteinExistence type="predicted"/>
<accession>L7JXW8</accession>
<dbReference type="Proteomes" id="UP000011185">
    <property type="component" value="Unassembled WGS sequence"/>
</dbReference>
<reference evidence="1 2" key="1">
    <citation type="journal article" date="2012" name="PLoS Pathog.">
        <title>The genome of the obligate intracellular parasite Trachipleistophora hominis: new insights into microsporidian genome dynamics and reductive evolution.</title>
        <authorList>
            <person name="Heinz E."/>
            <person name="Williams T.A."/>
            <person name="Nakjang S."/>
            <person name="Noel C.J."/>
            <person name="Swan D.C."/>
            <person name="Goldberg A.V."/>
            <person name="Harris S.R."/>
            <person name="Weinmaier T."/>
            <person name="Markert S."/>
            <person name="Becher D."/>
            <person name="Bernhardt J."/>
            <person name="Dagan T."/>
            <person name="Hacker C."/>
            <person name="Lucocq J.M."/>
            <person name="Schweder T."/>
            <person name="Rattei T."/>
            <person name="Hall N."/>
            <person name="Hirt R.P."/>
            <person name="Embley T.M."/>
        </authorList>
    </citation>
    <scope>NUCLEOTIDE SEQUENCE [LARGE SCALE GENOMIC DNA]</scope>
</reference>
<organism evidence="1 2">
    <name type="scientific">Trachipleistophora hominis</name>
    <name type="common">Microsporidian parasite</name>
    <dbReference type="NCBI Taxonomy" id="72359"/>
    <lineage>
        <taxon>Eukaryota</taxon>
        <taxon>Fungi</taxon>
        <taxon>Fungi incertae sedis</taxon>
        <taxon>Microsporidia</taxon>
        <taxon>Pleistophoridae</taxon>
        <taxon>Trachipleistophora</taxon>
    </lineage>
</organism>
<name>L7JXW8_TRAHO</name>
<dbReference type="AlphaFoldDB" id="L7JXW8"/>
<dbReference type="InParanoid" id="L7JXW8"/>
<dbReference type="OrthoDB" id="273917at2759"/>
<sequence length="60" mass="7105">MNAIRDVFTHAYRIMSSVAKERVGDKYIALPLWIKVSDAEITWRENVTKFYKKVVIDKEM</sequence>
<dbReference type="STRING" id="72359.L7JXW8"/>
<protein>
    <submittedName>
        <fullName evidence="1">Uncharacterized protein</fullName>
    </submittedName>
</protein>